<dbReference type="InterPro" id="IPR052428">
    <property type="entry name" value="Autophagy_HostDef_Reg"/>
</dbReference>
<sequence>CGDFKAPAATREGVLSFEWGHTSPEPGKMELQSTGGQESPVDPWEVISDDSVDVDGSPSLSDSDHPPCPTDVRFTRHKATWINPQGVQPQLQDLCPLVATVGKSGRHFVADTTSPSGPSPASLGDSQTETPLLEDPPQHSLDSCSACGSREKTRDLSLSSTEERALLPGSSLPGSPFTGSKILATSPCLEADGAFITPSHPTASTDERADQVNRRAISLNSFLPEAFVFPVDVEKENAHFYVADMIISVMEKIKYNILSQQQTENWSVDKANESLGNDQVDPEVTFNAKMKQESVSSTSPDSGYEGCGELKVSPVLETPPDCDVVKEACKCDFDEFAILELGELKDTTETCGCSYSSSKSGIYEPDFNSAERIARELYRVFRKCWLLSEVNYQPASSLNAAGSIVVNEDRVRKEFESSVEVVQEIKVKSRIRGTDDWAPPRFQIIFNIHPPLKRDLVVAAQNFFCAGCGTPVQPKFVKRLRYCEYLGKYFCDCCHTYAESCIPARILMTWDFRKYYVSNFAKRVLDSIWYQPIFNLQAISQSLYSKAKELDRVREMQEQLFHIKKLLCTCRFARSTLKEFEQVPRHLTDELHLLSLDDLVRIKRGLMVPLLKELLKASLAHVASCELCQGRGFICEFCRSAAVIFPFQTTTCRRCSACRACFHKQCFRSECPRCARMAMRRRLERLPSAAT</sequence>
<dbReference type="InterPro" id="IPR002219">
    <property type="entry name" value="PKC_DAG/PE"/>
</dbReference>
<feature type="region of interest" description="Disordered" evidence="2">
    <location>
        <begin position="108"/>
        <end position="173"/>
    </location>
</feature>
<evidence type="ECO:0000256" key="1">
    <source>
        <dbReference type="ARBA" id="ARBA00023006"/>
    </source>
</evidence>
<dbReference type="Proteomes" id="UP000007646">
    <property type="component" value="Unassembled WGS sequence"/>
</dbReference>
<dbReference type="GeneTree" id="ENSGT00940000160585"/>
<dbReference type="AlphaFoldDB" id="G3TE74"/>
<protein>
    <submittedName>
        <fullName evidence="4">Rubicon like autophagy enhancer</fullName>
    </submittedName>
</protein>
<dbReference type="InterPro" id="IPR048569">
    <property type="entry name" value="RUBC_PIKBD"/>
</dbReference>
<dbReference type="PANTHER" id="PTHR45971:SF2">
    <property type="entry name" value="PROTEIN ASSOCIATED WITH UVRAG AS AUTOPHAGY ENHANCER"/>
    <property type="match status" value="1"/>
</dbReference>
<dbReference type="GO" id="GO:0097352">
    <property type="term" value="P:autophagosome maturation"/>
    <property type="evidence" value="ECO:0007669"/>
    <property type="project" value="Ensembl"/>
</dbReference>
<dbReference type="FunCoup" id="G3TE74">
    <property type="interactions" value="77"/>
</dbReference>
<evidence type="ECO:0000256" key="2">
    <source>
        <dbReference type="SAM" id="MobiDB-lite"/>
    </source>
</evidence>
<evidence type="ECO:0000313" key="4">
    <source>
        <dbReference type="Ensembl" id="ENSLAFP00000012524.4"/>
    </source>
</evidence>
<dbReference type="InParanoid" id="G3TE74"/>
<dbReference type="GO" id="GO:0032266">
    <property type="term" value="F:phosphatidylinositol-3-phosphate binding"/>
    <property type="evidence" value="ECO:0007669"/>
    <property type="project" value="Ensembl"/>
</dbReference>
<reference evidence="4" key="3">
    <citation type="submission" date="2025-09" db="UniProtKB">
        <authorList>
            <consortium name="Ensembl"/>
        </authorList>
    </citation>
    <scope>IDENTIFICATION</scope>
    <source>
        <strain evidence="4">Isolate ISIS603380</strain>
    </source>
</reference>
<dbReference type="GO" id="GO:0061910">
    <property type="term" value="P:autophagosome-endosome fusion"/>
    <property type="evidence" value="ECO:0007669"/>
    <property type="project" value="Ensembl"/>
</dbReference>
<dbReference type="GO" id="GO:0070273">
    <property type="term" value="F:phosphatidylinositol-4-phosphate binding"/>
    <property type="evidence" value="ECO:0007669"/>
    <property type="project" value="Ensembl"/>
</dbReference>
<dbReference type="SMART" id="SM01175">
    <property type="entry name" value="DUF4206"/>
    <property type="match status" value="1"/>
</dbReference>
<keyword evidence="5" id="KW-1185">Reference proteome</keyword>
<dbReference type="HOGENOM" id="CLU_027575_0_0_1"/>
<feature type="domain" description="Phorbol-ester/DAG-type" evidence="3">
    <location>
        <begin position="620"/>
        <end position="674"/>
    </location>
</feature>
<accession>G3TE74</accession>
<dbReference type="OMA" id="ILTMWDF"/>
<evidence type="ECO:0000313" key="5">
    <source>
        <dbReference type="Proteomes" id="UP000007646"/>
    </source>
</evidence>
<dbReference type="eggNOG" id="KOG1829">
    <property type="taxonomic scope" value="Eukaryota"/>
</dbReference>
<dbReference type="Ensembl" id="ENSLAFT00000014959.4">
    <property type="protein sequence ID" value="ENSLAFP00000012524.4"/>
    <property type="gene ID" value="ENSLAFG00000014959.4"/>
</dbReference>
<keyword evidence="1" id="KW-0072">Autophagy</keyword>
<dbReference type="GO" id="GO:0000421">
    <property type="term" value="C:autophagosome membrane"/>
    <property type="evidence" value="ECO:0007669"/>
    <property type="project" value="Ensembl"/>
</dbReference>
<dbReference type="GO" id="GO:0061909">
    <property type="term" value="P:autophagosome-lysosome fusion"/>
    <property type="evidence" value="ECO:0007669"/>
    <property type="project" value="Ensembl"/>
</dbReference>
<feature type="compositionally biased region" description="Basic and acidic residues" evidence="2">
    <location>
        <begin position="149"/>
        <end position="165"/>
    </location>
</feature>
<dbReference type="PROSITE" id="PS50081">
    <property type="entry name" value="ZF_DAG_PE_2"/>
    <property type="match status" value="1"/>
</dbReference>
<reference evidence="4" key="2">
    <citation type="submission" date="2025-08" db="UniProtKB">
        <authorList>
            <consortium name="Ensembl"/>
        </authorList>
    </citation>
    <scope>IDENTIFICATION</scope>
    <source>
        <strain evidence="4">Isolate ISIS603380</strain>
    </source>
</reference>
<dbReference type="GO" id="GO:0010314">
    <property type="term" value="F:phosphatidylinositol-5-phosphate binding"/>
    <property type="evidence" value="ECO:0007669"/>
    <property type="project" value="Ensembl"/>
</dbReference>
<dbReference type="Pfam" id="PF13901">
    <property type="entry name" value="RH_dom"/>
    <property type="match status" value="1"/>
</dbReference>
<organism evidence="4 5">
    <name type="scientific">Loxodonta africana</name>
    <name type="common">African elephant</name>
    <dbReference type="NCBI Taxonomy" id="9785"/>
    <lineage>
        <taxon>Eukaryota</taxon>
        <taxon>Metazoa</taxon>
        <taxon>Chordata</taxon>
        <taxon>Craniata</taxon>
        <taxon>Vertebrata</taxon>
        <taxon>Euteleostomi</taxon>
        <taxon>Mammalia</taxon>
        <taxon>Eutheria</taxon>
        <taxon>Afrotheria</taxon>
        <taxon>Proboscidea</taxon>
        <taxon>Elephantidae</taxon>
        <taxon>Loxodonta</taxon>
    </lineage>
</organism>
<dbReference type="Pfam" id="PF21054">
    <property type="entry name" value="RUBC_PIKBD"/>
    <property type="match status" value="1"/>
</dbReference>
<proteinExistence type="predicted"/>
<name>G3TE74_LOXAF</name>
<evidence type="ECO:0000259" key="3">
    <source>
        <dbReference type="PROSITE" id="PS50081"/>
    </source>
</evidence>
<reference evidence="4 5" key="1">
    <citation type="submission" date="2009-06" db="EMBL/GenBank/DDBJ databases">
        <title>The Genome Sequence of Loxodonta africana (African elephant).</title>
        <authorList>
            <person name="Di Palma F."/>
            <person name="Heiman D."/>
            <person name="Young S."/>
            <person name="Johnson J."/>
            <person name="Lander E.S."/>
            <person name="Lindblad-Toh K."/>
        </authorList>
    </citation>
    <scope>NUCLEOTIDE SEQUENCE [LARGE SCALE GENOMIC DNA]</scope>
    <source>
        <strain evidence="4 5">Isolate ISIS603380</strain>
    </source>
</reference>
<feature type="region of interest" description="Disordered" evidence="2">
    <location>
        <begin position="15"/>
        <end position="68"/>
    </location>
</feature>
<dbReference type="STRING" id="9785.ENSLAFP00000012524"/>
<dbReference type="InterPro" id="IPR025258">
    <property type="entry name" value="RH_dom"/>
</dbReference>
<gene>
    <name evidence="4" type="primary">RUBCNL</name>
</gene>
<dbReference type="PANTHER" id="PTHR45971">
    <property type="entry name" value="PHOX (PX) DOMAIN-CONTAINING PROTEIN"/>
    <property type="match status" value="1"/>
</dbReference>